<protein>
    <submittedName>
        <fullName evidence="2">Uncharacterized protein</fullName>
    </submittedName>
</protein>
<comment type="caution">
    <text evidence="2">The sequence shown here is derived from an EMBL/GenBank/DDBJ whole genome shotgun (WGS) entry which is preliminary data.</text>
</comment>
<feature type="region of interest" description="Disordered" evidence="1">
    <location>
        <begin position="64"/>
        <end position="112"/>
    </location>
</feature>
<dbReference type="Proteomes" id="UP001516400">
    <property type="component" value="Unassembled WGS sequence"/>
</dbReference>
<sequence>MASGCVGLDSIQTLGQEARAYDVGQLRFAKQVGHIPHRRQNCQHMASQSLTPEVMKIYDSSQNANQHMSNKNGVKKSCASTKPQSSLQFPAGDTGAHSGQMCLHQDKEDLKA</sequence>
<name>A0ABD2PHZ8_9CUCU</name>
<dbReference type="EMBL" id="JABFTP020000186">
    <property type="protein sequence ID" value="KAL3290417.1"/>
    <property type="molecule type" value="Genomic_DNA"/>
</dbReference>
<dbReference type="AlphaFoldDB" id="A0ABD2PHZ8"/>
<reference evidence="2 3" key="1">
    <citation type="journal article" date="2021" name="BMC Biol.">
        <title>Horizontally acquired antibacterial genes associated with adaptive radiation of ladybird beetles.</title>
        <authorList>
            <person name="Li H.S."/>
            <person name="Tang X.F."/>
            <person name="Huang Y.H."/>
            <person name="Xu Z.Y."/>
            <person name="Chen M.L."/>
            <person name="Du X.Y."/>
            <person name="Qiu B.Y."/>
            <person name="Chen P.T."/>
            <person name="Zhang W."/>
            <person name="Slipinski A."/>
            <person name="Escalona H.E."/>
            <person name="Waterhouse R.M."/>
            <person name="Zwick A."/>
            <person name="Pang H."/>
        </authorList>
    </citation>
    <scope>NUCLEOTIDE SEQUENCE [LARGE SCALE GENOMIC DNA]</scope>
    <source>
        <strain evidence="2">SYSU2018</strain>
    </source>
</reference>
<evidence type="ECO:0000256" key="1">
    <source>
        <dbReference type="SAM" id="MobiDB-lite"/>
    </source>
</evidence>
<proteinExistence type="predicted"/>
<organism evidence="2 3">
    <name type="scientific">Cryptolaemus montrouzieri</name>
    <dbReference type="NCBI Taxonomy" id="559131"/>
    <lineage>
        <taxon>Eukaryota</taxon>
        <taxon>Metazoa</taxon>
        <taxon>Ecdysozoa</taxon>
        <taxon>Arthropoda</taxon>
        <taxon>Hexapoda</taxon>
        <taxon>Insecta</taxon>
        <taxon>Pterygota</taxon>
        <taxon>Neoptera</taxon>
        <taxon>Endopterygota</taxon>
        <taxon>Coleoptera</taxon>
        <taxon>Polyphaga</taxon>
        <taxon>Cucujiformia</taxon>
        <taxon>Coccinelloidea</taxon>
        <taxon>Coccinellidae</taxon>
        <taxon>Scymninae</taxon>
        <taxon>Scymnini</taxon>
        <taxon>Cryptolaemus</taxon>
    </lineage>
</organism>
<feature type="compositionally biased region" description="Polar residues" evidence="1">
    <location>
        <begin position="64"/>
        <end position="88"/>
    </location>
</feature>
<keyword evidence="3" id="KW-1185">Reference proteome</keyword>
<evidence type="ECO:0000313" key="2">
    <source>
        <dbReference type="EMBL" id="KAL3290417.1"/>
    </source>
</evidence>
<evidence type="ECO:0000313" key="3">
    <source>
        <dbReference type="Proteomes" id="UP001516400"/>
    </source>
</evidence>
<accession>A0ABD2PHZ8</accession>
<gene>
    <name evidence="2" type="ORF">HHI36_023758</name>
</gene>